<evidence type="ECO:0000259" key="14">
    <source>
        <dbReference type="Pfam" id="PF00696"/>
    </source>
</evidence>
<feature type="region of interest" description="Disordered" evidence="12">
    <location>
        <begin position="394"/>
        <end position="417"/>
    </location>
</feature>
<dbReference type="HAMAP" id="MF_00456">
    <property type="entry name" value="ProB"/>
    <property type="match status" value="1"/>
</dbReference>
<dbReference type="InterPro" id="IPR005715">
    <property type="entry name" value="Glu_5kinase/COase_Synthase"/>
</dbReference>
<accession>A0A2G2Z8V8</accession>
<reference evidence="17 18" key="1">
    <citation type="journal article" date="2014" name="Nat. Genet.">
        <title>Genome sequence of the hot pepper provides insights into the evolution of pungency in Capsicum species.</title>
        <authorList>
            <person name="Kim S."/>
            <person name="Park M."/>
            <person name="Yeom S.I."/>
            <person name="Kim Y.M."/>
            <person name="Lee J.M."/>
            <person name="Lee H.A."/>
            <person name="Seo E."/>
            <person name="Choi J."/>
            <person name="Cheong K."/>
            <person name="Kim K.T."/>
            <person name="Jung K."/>
            <person name="Lee G.W."/>
            <person name="Oh S.K."/>
            <person name="Bae C."/>
            <person name="Kim S.B."/>
            <person name="Lee H.Y."/>
            <person name="Kim S.Y."/>
            <person name="Kim M.S."/>
            <person name="Kang B.C."/>
            <person name="Jo Y.D."/>
            <person name="Yang H.B."/>
            <person name="Jeong H.J."/>
            <person name="Kang W.H."/>
            <person name="Kwon J.K."/>
            <person name="Shin C."/>
            <person name="Lim J.Y."/>
            <person name="Park J.H."/>
            <person name="Huh J.H."/>
            <person name="Kim J.S."/>
            <person name="Kim B.D."/>
            <person name="Cohen O."/>
            <person name="Paran I."/>
            <person name="Suh M.C."/>
            <person name="Lee S.B."/>
            <person name="Kim Y.K."/>
            <person name="Shin Y."/>
            <person name="Noh S.J."/>
            <person name="Park J."/>
            <person name="Seo Y.S."/>
            <person name="Kwon S.Y."/>
            <person name="Kim H.A."/>
            <person name="Park J.M."/>
            <person name="Kim H.J."/>
            <person name="Choi S.B."/>
            <person name="Bosland P.W."/>
            <person name="Reeves G."/>
            <person name="Jo S.H."/>
            <person name="Lee B.W."/>
            <person name="Cho H.T."/>
            <person name="Choi H.S."/>
            <person name="Lee M.S."/>
            <person name="Yu Y."/>
            <person name="Do Choi Y."/>
            <person name="Park B.S."/>
            <person name="van Deynze A."/>
            <person name="Ashrafi H."/>
            <person name="Hill T."/>
            <person name="Kim W.T."/>
            <person name="Pai H.S."/>
            <person name="Ahn H.K."/>
            <person name="Yeam I."/>
            <person name="Giovannoni J.J."/>
            <person name="Rose J.K."/>
            <person name="Sorensen I."/>
            <person name="Lee S.J."/>
            <person name="Kim R.W."/>
            <person name="Choi I.Y."/>
            <person name="Choi B.S."/>
            <person name="Lim J.S."/>
            <person name="Lee Y.H."/>
            <person name="Choi D."/>
        </authorList>
    </citation>
    <scope>NUCLEOTIDE SEQUENCE [LARGE SCALE GENOMIC DNA]</scope>
    <source>
        <strain evidence="18">cv. CM334</strain>
    </source>
</reference>
<dbReference type="InterPro" id="IPR016162">
    <property type="entry name" value="Ald_DH_N"/>
</dbReference>
<evidence type="ECO:0000256" key="9">
    <source>
        <dbReference type="ARBA" id="ARBA00022801"/>
    </source>
</evidence>
<dbReference type="GO" id="GO:0005524">
    <property type="term" value="F:ATP binding"/>
    <property type="evidence" value="ECO:0007669"/>
    <property type="project" value="UniProtKB-KW"/>
</dbReference>
<keyword evidence="8" id="KW-0418">Kinase</keyword>
<dbReference type="InterPro" id="IPR001048">
    <property type="entry name" value="Asp/Glu/Uridylate_kinase"/>
</dbReference>
<evidence type="ECO:0000256" key="1">
    <source>
        <dbReference type="ARBA" id="ARBA00022605"/>
    </source>
</evidence>
<dbReference type="SUPFAM" id="SSF53633">
    <property type="entry name" value="Carbamate kinase-like"/>
    <property type="match status" value="1"/>
</dbReference>
<evidence type="ECO:0000313" key="18">
    <source>
        <dbReference type="Proteomes" id="UP000222542"/>
    </source>
</evidence>
<keyword evidence="1" id="KW-0028">Amino-acid biosynthesis</keyword>
<keyword evidence="11" id="KW-0695">RNA-directed DNA polymerase</keyword>
<protein>
    <submittedName>
        <fullName evidence="17">Delta-1-pyrroline-5-carboxylate synthase</fullName>
    </submittedName>
</protein>
<dbReference type="InterPro" id="IPR016161">
    <property type="entry name" value="Ald_DH/histidinol_DH"/>
</dbReference>
<keyword evidence="4" id="KW-0548">Nucleotidyltransferase</keyword>
<dbReference type="Pfam" id="PF00696">
    <property type="entry name" value="AA_kinase"/>
    <property type="match status" value="1"/>
</dbReference>
<dbReference type="NCBIfam" id="TIGR01027">
    <property type="entry name" value="proB"/>
    <property type="match status" value="1"/>
</dbReference>
<sequence length="1077" mass="119367">MKFVWSDLSENSFEKLKNKLTTAPILTLPEGVDDFVVYYDASHVGLGCVLMQRGKVIAYASRQLKVHEHNYSTHDLELAAVVFALKIWRHYLYGVHVDIYTNHKSLQYVFSQKELNLRLSMGSLSHVEEGKKEMVKDIHRLANLGVRLLNSKDGGVIINELAKSSICAEVKEKQVEDPILMQIKKYVDQQKVMSFKIGGDGILRFQGRLCVLNIDGLWERILNEAHTLRYVIHPGSTKMYHDLKTLYWWNNMKRDVADFVSKRLNCQQVKVEHMRPGDRLTKSAHFLPVRTNYSGEVYAKIYIKEIVRLHGAPVSIISDRARIACKFGFRPSDIPCIHVEEMHWRSFYGITSRGYQSDRLLVLRGRAVEILDRQVRKLRSKEIASVKVHDDQTDRGVSGLHGSKCSSRTGPGSCRDRKLAVGNKKMKKKGEVPMENREENGEKFSGAFVSFHKDPFGKPRNIGLRRIQHFVLSGFKDSPHYAVILSFVSLSYLFTMDSADPARAFVKDVKRIIIKVGTAVVTRGDGRLALGRMGSLCEQIRELTSQGFEVILVTSGAVGVGRQRLRYRKLINSSFADLQKPQGDLDGKACAAVGQNGLMALYDTLFSQLDVTSAQLMVTDNDFRDPDFRRQLNETVNSLLCLKVVPIFNENDAISTRKAPYEDSSGIFWDNDSLAALLALELKADLLVLLSDVDGLYTGPPSDPQSELIHTYVKEKHEGLITFGDKSRVGRGGMTAKVKAAVYAAYAGIPVVITSGFANNNIIKALDGECVGTLFHREAIKWASTGDVDAREMAVSARECARRLQALSSQERSKILLDIADALEAKEEEILAENEADVAAAQQAGYEKSLISRLALKPGKISSLANSVRVLANMDEPVGRILKRTELADGIILEKTSSPLGVLLIIFESRPDALVQIASLAVRSGNGLLLKGGKEAKKSNAILHKVITSSIPPSVGEKLIGLVTSREEIPELLKLDDVIDLVIPRGSNKLVSQIKAATKIPVLGHADGICHVFIDKSADLDMAKRIVLDAKTDYPAACNAMETLLVHKDLVQTGGLNDLILELQEKGDASSANSLYI</sequence>
<evidence type="ECO:0000256" key="2">
    <source>
        <dbReference type="ARBA" id="ARBA00022650"/>
    </source>
</evidence>
<dbReference type="Gene3D" id="1.10.340.70">
    <property type="match status" value="1"/>
</dbReference>
<feature type="domain" description="Reverse transcriptase RNase H-like" evidence="15">
    <location>
        <begin position="34"/>
        <end position="119"/>
    </location>
</feature>
<dbReference type="InterPro" id="IPR001057">
    <property type="entry name" value="Glu/AcGlu_kinase"/>
</dbReference>
<keyword evidence="9" id="KW-0378">Hydrolase</keyword>
<dbReference type="GO" id="GO:0005737">
    <property type="term" value="C:cytoplasm"/>
    <property type="evidence" value="ECO:0007669"/>
    <property type="project" value="InterPro"/>
</dbReference>
<dbReference type="Pfam" id="PF17917">
    <property type="entry name" value="RT_RNaseH"/>
    <property type="match status" value="1"/>
</dbReference>
<organism evidence="17 18">
    <name type="scientific">Capsicum annuum</name>
    <name type="common">Capsicum pepper</name>
    <dbReference type="NCBI Taxonomy" id="4072"/>
    <lineage>
        <taxon>Eukaryota</taxon>
        <taxon>Viridiplantae</taxon>
        <taxon>Streptophyta</taxon>
        <taxon>Embryophyta</taxon>
        <taxon>Tracheophyta</taxon>
        <taxon>Spermatophyta</taxon>
        <taxon>Magnoliopsida</taxon>
        <taxon>eudicotyledons</taxon>
        <taxon>Gunneridae</taxon>
        <taxon>Pentapetalae</taxon>
        <taxon>asterids</taxon>
        <taxon>lamiids</taxon>
        <taxon>Solanales</taxon>
        <taxon>Solanaceae</taxon>
        <taxon>Solanoideae</taxon>
        <taxon>Capsiceae</taxon>
        <taxon>Capsicum</taxon>
    </lineage>
</organism>
<evidence type="ECO:0000256" key="12">
    <source>
        <dbReference type="SAM" id="MobiDB-lite"/>
    </source>
</evidence>
<keyword evidence="7" id="KW-0255">Endonuclease</keyword>
<feature type="domain" description="Aldehyde dehydrogenase" evidence="13">
    <location>
        <begin position="781"/>
        <end position="1051"/>
    </location>
</feature>
<dbReference type="Pfam" id="PF17921">
    <property type="entry name" value="Integrase_H2C2"/>
    <property type="match status" value="1"/>
</dbReference>
<evidence type="ECO:0000256" key="6">
    <source>
        <dbReference type="ARBA" id="ARBA00022741"/>
    </source>
</evidence>
<dbReference type="Gene3D" id="3.40.1160.10">
    <property type="entry name" value="Acetylglutamate kinase-like"/>
    <property type="match status" value="1"/>
</dbReference>
<dbReference type="InterPro" id="IPR019797">
    <property type="entry name" value="Glutamate_5-kinase_CS"/>
</dbReference>
<gene>
    <name evidence="17" type="ORF">T459_16482</name>
</gene>
<dbReference type="Pfam" id="PF00171">
    <property type="entry name" value="Aldedh"/>
    <property type="match status" value="1"/>
</dbReference>
<evidence type="ECO:0000256" key="5">
    <source>
        <dbReference type="ARBA" id="ARBA00022722"/>
    </source>
</evidence>
<dbReference type="Gene3D" id="3.40.309.10">
    <property type="entry name" value="Aldehyde Dehydrogenase, Chain A, domain 2"/>
    <property type="match status" value="1"/>
</dbReference>
<dbReference type="InterPro" id="IPR041373">
    <property type="entry name" value="RT_RNaseH"/>
</dbReference>
<dbReference type="NCBIfam" id="NF001221">
    <property type="entry name" value="PRK00197.1"/>
    <property type="match status" value="1"/>
</dbReference>
<dbReference type="CDD" id="cd09274">
    <property type="entry name" value="RNase_HI_RT_Ty3"/>
    <property type="match status" value="1"/>
</dbReference>
<dbReference type="GO" id="GO:0004349">
    <property type="term" value="F:glutamate 5-kinase activity"/>
    <property type="evidence" value="ECO:0007669"/>
    <property type="project" value="InterPro"/>
</dbReference>
<keyword evidence="6" id="KW-0547">Nucleotide-binding</keyword>
<evidence type="ECO:0000256" key="3">
    <source>
        <dbReference type="ARBA" id="ARBA00022679"/>
    </source>
</evidence>
<evidence type="ECO:0000256" key="4">
    <source>
        <dbReference type="ARBA" id="ARBA00022695"/>
    </source>
</evidence>
<keyword evidence="5" id="KW-0540">Nuclease</keyword>
<feature type="domain" description="Aspartate/glutamate/uridylate kinase" evidence="14">
    <location>
        <begin position="510"/>
        <end position="755"/>
    </location>
</feature>
<dbReference type="SUPFAM" id="SSF53720">
    <property type="entry name" value="ALDH-like"/>
    <property type="match status" value="1"/>
</dbReference>
<evidence type="ECO:0000256" key="7">
    <source>
        <dbReference type="ARBA" id="ARBA00022759"/>
    </source>
</evidence>
<dbReference type="GO" id="GO:0003964">
    <property type="term" value="F:RNA-directed DNA polymerase activity"/>
    <property type="evidence" value="ECO:0007669"/>
    <property type="project" value="UniProtKB-KW"/>
</dbReference>
<dbReference type="GO" id="GO:0016787">
    <property type="term" value="F:hydrolase activity"/>
    <property type="evidence" value="ECO:0007669"/>
    <property type="project" value="UniProtKB-KW"/>
</dbReference>
<dbReference type="FunFam" id="3.40.1160.10:FF:000013">
    <property type="entry name" value="Delta-1-pyrroline-5-carboxylate synthase"/>
    <property type="match status" value="1"/>
</dbReference>
<dbReference type="InterPro" id="IPR015590">
    <property type="entry name" value="Aldehyde_DH_dom"/>
</dbReference>
<dbReference type="Gramene" id="PHT78430">
    <property type="protein sequence ID" value="PHT78430"/>
    <property type="gene ID" value="T459_16482"/>
</dbReference>
<evidence type="ECO:0000256" key="10">
    <source>
        <dbReference type="ARBA" id="ARBA00022840"/>
    </source>
</evidence>
<dbReference type="GO" id="GO:0004519">
    <property type="term" value="F:endonuclease activity"/>
    <property type="evidence" value="ECO:0007669"/>
    <property type="project" value="UniProtKB-KW"/>
</dbReference>
<dbReference type="InterPro" id="IPR005766">
    <property type="entry name" value="P5_carboxy_syn"/>
</dbReference>
<dbReference type="NCBIfam" id="TIGR01092">
    <property type="entry name" value="P5CS"/>
    <property type="match status" value="1"/>
</dbReference>
<keyword evidence="18" id="KW-1185">Reference proteome</keyword>
<evidence type="ECO:0000259" key="16">
    <source>
        <dbReference type="Pfam" id="PF17921"/>
    </source>
</evidence>
<evidence type="ECO:0000259" key="13">
    <source>
        <dbReference type="Pfam" id="PF00171"/>
    </source>
</evidence>
<dbReference type="InterPro" id="IPR041588">
    <property type="entry name" value="Integrase_H2C2"/>
</dbReference>
<keyword evidence="10" id="KW-0067">ATP-binding</keyword>
<comment type="caution">
    <text evidence="17">The sequence shown here is derived from an EMBL/GenBank/DDBJ whole genome shotgun (WGS) entry which is preliminary data.</text>
</comment>
<dbReference type="PROSITE" id="PS00902">
    <property type="entry name" value="GLUTAMATE_5_KINASE"/>
    <property type="match status" value="1"/>
</dbReference>
<evidence type="ECO:0000259" key="15">
    <source>
        <dbReference type="Pfam" id="PF17917"/>
    </source>
</evidence>
<dbReference type="EMBL" id="AYRZ02000006">
    <property type="protein sequence ID" value="PHT78430.1"/>
    <property type="molecule type" value="Genomic_DNA"/>
</dbReference>
<evidence type="ECO:0000313" key="17">
    <source>
        <dbReference type="EMBL" id="PHT78430.1"/>
    </source>
</evidence>
<reference evidence="17 18" key="2">
    <citation type="journal article" date="2017" name="Genome Biol.">
        <title>New reference genome sequences of hot pepper reveal the massive evolution of plant disease-resistance genes by retroduplication.</title>
        <authorList>
            <person name="Kim S."/>
            <person name="Park J."/>
            <person name="Yeom S.I."/>
            <person name="Kim Y.M."/>
            <person name="Seo E."/>
            <person name="Kim K.T."/>
            <person name="Kim M.S."/>
            <person name="Lee J.M."/>
            <person name="Cheong K."/>
            <person name="Shin H.S."/>
            <person name="Kim S.B."/>
            <person name="Han K."/>
            <person name="Lee J."/>
            <person name="Park M."/>
            <person name="Lee H.A."/>
            <person name="Lee H.Y."/>
            <person name="Lee Y."/>
            <person name="Oh S."/>
            <person name="Lee J.H."/>
            <person name="Choi E."/>
            <person name="Choi E."/>
            <person name="Lee S.E."/>
            <person name="Jeon J."/>
            <person name="Kim H."/>
            <person name="Choi G."/>
            <person name="Song H."/>
            <person name="Lee J."/>
            <person name="Lee S.C."/>
            <person name="Kwon J.K."/>
            <person name="Lee H.Y."/>
            <person name="Koo N."/>
            <person name="Hong Y."/>
            <person name="Kim R.W."/>
            <person name="Kang W.H."/>
            <person name="Huh J.H."/>
            <person name="Kang B.C."/>
            <person name="Yang T.J."/>
            <person name="Lee Y.H."/>
            <person name="Bennetzen J.L."/>
            <person name="Choi D."/>
        </authorList>
    </citation>
    <scope>NUCLEOTIDE SEQUENCE [LARGE SCALE GENOMIC DNA]</scope>
    <source>
        <strain evidence="18">cv. CM334</strain>
    </source>
</reference>
<dbReference type="PANTHER" id="PTHR11063">
    <property type="entry name" value="GLUTAMATE SEMIALDEHYDE DEHYDROGENASE"/>
    <property type="match status" value="1"/>
</dbReference>
<evidence type="ECO:0000256" key="8">
    <source>
        <dbReference type="ARBA" id="ARBA00022777"/>
    </source>
</evidence>
<dbReference type="GO" id="GO:0009084">
    <property type="term" value="P:glutamine family amino acid biosynthetic process"/>
    <property type="evidence" value="ECO:0007669"/>
    <property type="project" value="UniProtKB-ARBA"/>
</dbReference>
<dbReference type="PRINTS" id="PR00474">
    <property type="entry name" value="GLU5KINASE"/>
</dbReference>
<dbReference type="AlphaFoldDB" id="A0A2G2Z8V8"/>
<proteinExistence type="inferred from homology"/>
<dbReference type="GO" id="GO:0004350">
    <property type="term" value="F:glutamate-5-semialdehyde dehydrogenase activity"/>
    <property type="evidence" value="ECO:0000318"/>
    <property type="project" value="GO_Central"/>
</dbReference>
<dbReference type="STRING" id="4072.A0A2G2Z8V8"/>
<dbReference type="InterPro" id="IPR016163">
    <property type="entry name" value="Ald_DH_C"/>
</dbReference>
<evidence type="ECO:0000256" key="11">
    <source>
        <dbReference type="ARBA" id="ARBA00022918"/>
    </source>
</evidence>
<dbReference type="SUPFAM" id="SSF56672">
    <property type="entry name" value="DNA/RNA polymerases"/>
    <property type="match status" value="1"/>
</dbReference>
<dbReference type="Gene3D" id="3.40.605.10">
    <property type="entry name" value="Aldehyde Dehydrogenase, Chain A, domain 1"/>
    <property type="match status" value="1"/>
</dbReference>
<name>A0A2G2Z8V8_CAPAN</name>
<feature type="domain" description="Integrase zinc-binding" evidence="16">
    <location>
        <begin position="217"/>
        <end position="271"/>
    </location>
</feature>
<dbReference type="InterPro" id="IPR036393">
    <property type="entry name" value="AceGlu_kinase-like_sf"/>
</dbReference>
<dbReference type="PANTHER" id="PTHR11063:SF8">
    <property type="entry name" value="DELTA-1-PYRROLINE-5-CARBOXYLATE SYNTHASE"/>
    <property type="match status" value="1"/>
</dbReference>
<dbReference type="InterPro" id="IPR043502">
    <property type="entry name" value="DNA/RNA_pol_sf"/>
</dbReference>
<dbReference type="Proteomes" id="UP000222542">
    <property type="component" value="Unassembled WGS sequence"/>
</dbReference>
<keyword evidence="3" id="KW-0808">Transferase</keyword>
<keyword evidence="2" id="KW-0641">Proline biosynthesis</keyword>